<dbReference type="OrthoDB" id="5242845at2759"/>
<comment type="caution">
    <text evidence="5">The sequence shown here is derived from an EMBL/GenBank/DDBJ whole genome shotgun (WGS) entry which is preliminary data.</text>
</comment>
<dbReference type="STRING" id="100816.A0A175WC83"/>
<protein>
    <submittedName>
        <fullName evidence="5">Vegetative incompatibility protein HET-E-1</fullName>
    </submittedName>
</protein>
<dbReference type="VEuPathDB" id="FungiDB:MMYC01_204798"/>
<dbReference type="InterPro" id="IPR027417">
    <property type="entry name" value="P-loop_NTPase"/>
</dbReference>
<feature type="domain" description="Nephrocystin 3-like N-terminal" evidence="3">
    <location>
        <begin position="299"/>
        <end position="448"/>
    </location>
</feature>
<keyword evidence="6" id="KW-1185">Reference proteome</keyword>
<evidence type="ECO:0000256" key="2">
    <source>
        <dbReference type="SAM" id="MobiDB-lite"/>
    </source>
</evidence>
<name>A0A175WC83_9PEZI</name>
<evidence type="ECO:0000313" key="4">
    <source>
        <dbReference type="EMBL" id="KXX77768.1"/>
    </source>
</evidence>
<dbReference type="EMBL" id="LCTW02000042">
    <property type="protein sequence ID" value="KXX81101.1"/>
    <property type="molecule type" value="Genomic_DNA"/>
</dbReference>
<proteinExistence type="predicted"/>
<dbReference type="EMBL" id="LCTW02000146">
    <property type="protein sequence ID" value="KXX77768.1"/>
    <property type="molecule type" value="Genomic_DNA"/>
</dbReference>
<dbReference type="PANTHER" id="PTHR10039">
    <property type="entry name" value="AMELOGENIN"/>
    <property type="match status" value="1"/>
</dbReference>
<sequence length="668" mass="75215">MEAIVAVSLAASIINFIDFLMKLVRGTYEVYASPAGTADENAHVSNVLDDLYDITKNLATEFKAGDKHERALARLGRQCVSLSEELQQILQTLKAKDASRWESARVKLKSMRKDKDIVTIEKRLGEYKAELLLRLSFMMGQNAVQTRLDKLQSEGLRLSSESASQLDGIRAELRRILEELRSASSSATAVHPVQQSPSAGTPTETDTGTEQPIAKAGATDTDELPRLGNLLNDLQSLAGTLPKENFILSRLYFDSMHQREDSVSDPEYGTFRWIVDIGSEVTTGGGVSLTEPSDWSTLSGKSTLMKYLAQEEKVKQELLMWAGKKRLCLGNFFFCNSGDSLQTSLEGLLRSILFETLRNCPRLISKIFPGDWDTNGILQVGNVPFRLKELQEAMQRLLSTTTFPYHRFCFFIDGLDEYKGDYVGHLDLARRLQEWRECDDVKVICSSRPHIAFTDTFRSPDRVLQLQQLTRSDIRKFVLIQVKKQIKERYCEEPGDGYTEIVNEILDMADGVFLWARLVTRSVVAGIAHGDSVHALQERVKSTPRDLDSLFAKMLSTVEPAGQERSRKMLRLALNNPFNSPLCALDFSWLDDLDRGTFPSDAQDEPYTDEEVEKRCQLVRRQLAAYTCGRLETNEYNSKPVTISKAGLGLSGEKTLEKEWIPQISTFI</sequence>
<dbReference type="PANTHER" id="PTHR10039:SF5">
    <property type="entry name" value="NACHT DOMAIN-CONTAINING PROTEIN"/>
    <property type="match status" value="1"/>
</dbReference>
<evidence type="ECO:0000256" key="1">
    <source>
        <dbReference type="ARBA" id="ARBA00022737"/>
    </source>
</evidence>
<gene>
    <name evidence="5" type="ORF">MMYC01_204096</name>
    <name evidence="4" type="ORF">MMYC01_204798</name>
</gene>
<dbReference type="VEuPathDB" id="FungiDB:MMYC01_204096"/>
<evidence type="ECO:0000313" key="6">
    <source>
        <dbReference type="Proteomes" id="UP000078237"/>
    </source>
</evidence>
<dbReference type="Proteomes" id="UP000078237">
    <property type="component" value="Unassembled WGS sequence"/>
</dbReference>
<dbReference type="InterPro" id="IPR056884">
    <property type="entry name" value="NPHP3-like_N"/>
</dbReference>
<dbReference type="AlphaFoldDB" id="A0A175WC83"/>
<keyword evidence="1" id="KW-0677">Repeat</keyword>
<feature type="compositionally biased region" description="Polar residues" evidence="2">
    <location>
        <begin position="193"/>
        <end position="210"/>
    </location>
</feature>
<evidence type="ECO:0000313" key="5">
    <source>
        <dbReference type="EMBL" id="KXX81101.1"/>
    </source>
</evidence>
<reference evidence="6" key="1">
    <citation type="submission" date="2015-06" db="EMBL/GenBank/DDBJ databases">
        <authorList>
            <person name="van de Sande W.W.J."/>
        </authorList>
    </citation>
    <scope>NUCLEOTIDE SEQUENCE [LARGE SCALE GENOMIC DNA]</scope>
    <source>
        <strain evidence="6">mm55</strain>
    </source>
</reference>
<dbReference type="SUPFAM" id="SSF52540">
    <property type="entry name" value="P-loop containing nucleoside triphosphate hydrolases"/>
    <property type="match status" value="1"/>
</dbReference>
<feature type="region of interest" description="Disordered" evidence="2">
    <location>
        <begin position="186"/>
        <end position="211"/>
    </location>
</feature>
<reference evidence="5" key="2">
    <citation type="submission" date="2015-06" db="EMBL/GenBank/DDBJ databases">
        <authorList>
            <person name="Hoefler B.C."/>
            <person name="Straight P.D."/>
        </authorList>
    </citation>
    <scope>NUCLEOTIDE SEQUENCE [LARGE SCALE GENOMIC DNA]</scope>
    <source>
        <strain evidence="5">Mm55</strain>
    </source>
</reference>
<organism evidence="5 6">
    <name type="scientific">Madurella mycetomatis</name>
    <dbReference type="NCBI Taxonomy" id="100816"/>
    <lineage>
        <taxon>Eukaryota</taxon>
        <taxon>Fungi</taxon>
        <taxon>Dikarya</taxon>
        <taxon>Ascomycota</taxon>
        <taxon>Pezizomycotina</taxon>
        <taxon>Sordariomycetes</taxon>
        <taxon>Sordariomycetidae</taxon>
        <taxon>Sordariales</taxon>
        <taxon>Sordariales incertae sedis</taxon>
        <taxon>Madurella</taxon>
    </lineage>
</organism>
<reference evidence="5 6" key="3">
    <citation type="submission" date="2016-01" db="EMBL/GenBank/DDBJ databases">
        <title>Madurella mycetomatis genome sequencing.</title>
        <authorList>
            <person name="Van De Sande W."/>
        </authorList>
    </citation>
    <scope>NUCLEOTIDE SEQUENCE [LARGE SCALE GENOMIC DNA]</scope>
    <source>
        <strain evidence="6">mm55</strain>
        <strain evidence="5">Mm55</strain>
    </source>
</reference>
<dbReference type="Pfam" id="PF24883">
    <property type="entry name" value="NPHP3_N"/>
    <property type="match status" value="1"/>
</dbReference>
<evidence type="ECO:0000259" key="3">
    <source>
        <dbReference type="Pfam" id="PF24883"/>
    </source>
</evidence>
<accession>A0A175WC83</accession>